<evidence type="ECO:0000313" key="1">
    <source>
        <dbReference type="EMBL" id="CAH3163899.1"/>
    </source>
</evidence>
<dbReference type="Proteomes" id="UP001159405">
    <property type="component" value="Unassembled WGS sequence"/>
</dbReference>
<organism evidence="1 2">
    <name type="scientific">Porites lobata</name>
    <dbReference type="NCBI Taxonomy" id="104759"/>
    <lineage>
        <taxon>Eukaryota</taxon>
        <taxon>Metazoa</taxon>
        <taxon>Cnidaria</taxon>
        <taxon>Anthozoa</taxon>
        <taxon>Hexacorallia</taxon>
        <taxon>Scleractinia</taxon>
        <taxon>Fungiina</taxon>
        <taxon>Poritidae</taxon>
        <taxon>Porites</taxon>
    </lineage>
</organism>
<sequence length="105" mass="12296">MLRQRKIHLFNCDQLYELSIIENLLNSSKPKLAFDFTVECHYFSLSEMAELSEKVIPALQMDFAFFVVHAHESRLSINDGRGYTKVYRALLQKTGKNFKRDLHTV</sequence>
<gene>
    <name evidence="1" type="ORF">PLOB_00006026</name>
</gene>
<dbReference type="EMBL" id="CALNXK010000127">
    <property type="protein sequence ID" value="CAH3163899.1"/>
    <property type="molecule type" value="Genomic_DNA"/>
</dbReference>
<evidence type="ECO:0000313" key="2">
    <source>
        <dbReference type="Proteomes" id="UP001159405"/>
    </source>
</evidence>
<name>A0ABN8QG31_9CNID</name>
<keyword evidence="2" id="KW-1185">Reference proteome</keyword>
<comment type="caution">
    <text evidence="1">The sequence shown here is derived from an EMBL/GenBank/DDBJ whole genome shotgun (WGS) entry which is preliminary data.</text>
</comment>
<protein>
    <submittedName>
        <fullName evidence="1">Uncharacterized protein</fullName>
    </submittedName>
</protein>
<reference evidence="1 2" key="1">
    <citation type="submission" date="2022-05" db="EMBL/GenBank/DDBJ databases">
        <authorList>
            <consortium name="Genoscope - CEA"/>
            <person name="William W."/>
        </authorList>
    </citation>
    <scope>NUCLEOTIDE SEQUENCE [LARGE SCALE GENOMIC DNA]</scope>
</reference>
<accession>A0ABN8QG31</accession>
<proteinExistence type="predicted"/>